<feature type="compositionally biased region" description="Pro residues" evidence="1">
    <location>
        <begin position="91"/>
        <end position="103"/>
    </location>
</feature>
<reference evidence="3" key="1">
    <citation type="submission" date="2022-10" db="EMBL/GenBank/DDBJ databases">
        <authorList>
            <person name="Chen Y."/>
            <person name="Dougan E. K."/>
            <person name="Chan C."/>
            <person name="Rhodes N."/>
            <person name="Thang M."/>
        </authorList>
    </citation>
    <scope>NUCLEOTIDE SEQUENCE</scope>
</reference>
<keyword evidence="2" id="KW-1133">Transmembrane helix</keyword>
<protein>
    <submittedName>
        <fullName evidence="4">Nucleotide-diphospho-sugar transferase domain-containing protein</fullName>
    </submittedName>
</protein>
<evidence type="ECO:0000313" key="4">
    <source>
        <dbReference type="EMBL" id="CAL4807352.1"/>
    </source>
</evidence>
<name>A0A9P1GS74_9DINO</name>
<dbReference type="EMBL" id="CAMXCT030006786">
    <property type="protein sequence ID" value="CAL4807352.1"/>
    <property type="molecule type" value="Genomic_DNA"/>
</dbReference>
<dbReference type="AlphaFoldDB" id="A0A9P1GS74"/>
<feature type="region of interest" description="Disordered" evidence="1">
    <location>
        <begin position="79"/>
        <end position="151"/>
    </location>
</feature>
<dbReference type="GO" id="GO:0016740">
    <property type="term" value="F:transferase activity"/>
    <property type="evidence" value="ECO:0007669"/>
    <property type="project" value="UniProtKB-KW"/>
</dbReference>
<dbReference type="Proteomes" id="UP001152797">
    <property type="component" value="Unassembled WGS sequence"/>
</dbReference>
<comment type="caution">
    <text evidence="3">The sequence shown here is derived from an EMBL/GenBank/DDBJ whole genome shotgun (WGS) entry which is preliminary data.</text>
</comment>
<organism evidence="3">
    <name type="scientific">Cladocopium goreaui</name>
    <dbReference type="NCBI Taxonomy" id="2562237"/>
    <lineage>
        <taxon>Eukaryota</taxon>
        <taxon>Sar</taxon>
        <taxon>Alveolata</taxon>
        <taxon>Dinophyceae</taxon>
        <taxon>Suessiales</taxon>
        <taxon>Symbiodiniaceae</taxon>
        <taxon>Cladocopium</taxon>
    </lineage>
</organism>
<evidence type="ECO:0000313" key="3">
    <source>
        <dbReference type="EMBL" id="CAI4020040.1"/>
    </source>
</evidence>
<proteinExistence type="predicted"/>
<evidence type="ECO:0000256" key="1">
    <source>
        <dbReference type="SAM" id="MobiDB-lite"/>
    </source>
</evidence>
<feature type="compositionally biased region" description="Low complexity" evidence="1">
    <location>
        <begin position="112"/>
        <end position="138"/>
    </location>
</feature>
<gene>
    <name evidence="3" type="ORF">C1SCF055_LOCUS44489</name>
</gene>
<keyword evidence="4" id="KW-0808">Transferase</keyword>
<evidence type="ECO:0000256" key="2">
    <source>
        <dbReference type="SAM" id="Phobius"/>
    </source>
</evidence>
<sequence>MDQRRRRRHSSEEGGSGMCPSRTFLLVAVLGCNIVLFVYNFPGLVGVVPSVTQFNSSWLDKKEVSDLLQKLEDRIKRLEQQRSSSGIAPSAPSPSAPAPPAPTKEPKEASQIVPTPATQTTQASETTTAPSTSTSASPPVEPPPPSAPIASLAPDIAVRTREGAGKLHLLSHRSCSQDQSAKCNQGFIKEMASMDKEANTAPEIDERHLYTSLPDELMNDPRWQTHVKPGVRGRGYWFWKAALSRMLLSQGVLQLGDELLYVDADSMGMMKHIIRMRGNHKEDVILAAQPHCEHVWTKGDIFQRFGTTWDSLHYGLTQQPKAQAWLMRLNERTLKLLQIWEGLMTDFHLVSDEPSRNKALDGPWFKRKENRHDQSILSMILKASVAKSGSCKEPDFPCDRLGSKDETAGWQVHPELGVPGLTVKYF</sequence>
<evidence type="ECO:0000313" key="5">
    <source>
        <dbReference type="Proteomes" id="UP001152797"/>
    </source>
</evidence>
<keyword evidence="5" id="KW-1185">Reference proteome</keyword>
<accession>A0A9P1GS74</accession>
<dbReference type="EMBL" id="CAMXCT020006786">
    <property type="protein sequence ID" value="CAL1173415.1"/>
    <property type="molecule type" value="Genomic_DNA"/>
</dbReference>
<feature type="transmembrane region" description="Helical" evidence="2">
    <location>
        <begin position="21"/>
        <end position="41"/>
    </location>
</feature>
<keyword evidence="2" id="KW-0812">Transmembrane</keyword>
<keyword evidence="2" id="KW-0472">Membrane</keyword>
<dbReference type="EMBL" id="CAMXCT010006786">
    <property type="protein sequence ID" value="CAI4020040.1"/>
    <property type="molecule type" value="Genomic_DNA"/>
</dbReference>
<dbReference type="OrthoDB" id="406276at2759"/>
<reference evidence="4 5" key="2">
    <citation type="submission" date="2024-05" db="EMBL/GenBank/DDBJ databases">
        <authorList>
            <person name="Chen Y."/>
            <person name="Shah S."/>
            <person name="Dougan E. K."/>
            <person name="Thang M."/>
            <person name="Chan C."/>
        </authorList>
    </citation>
    <scope>NUCLEOTIDE SEQUENCE [LARGE SCALE GENOMIC DNA]</scope>
</reference>